<reference evidence="5" key="3">
    <citation type="submission" date="2016-03" db="UniProtKB">
        <authorList>
            <consortium name="EnsemblProtists"/>
        </authorList>
    </citation>
    <scope>IDENTIFICATION</scope>
</reference>
<evidence type="ECO:0000313" key="5">
    <source>
        <dbReference type="EnsemblProtists" id="EKX52717"/>
    </source>
</evidence>
<dbReference type="HOGENOM" id="CLU_012062_28_8_1"/>
<feature type="non-terminal residue" evidence="4">
    <location>
        <position position="98"/>
    </location>
</feature>
<dbReference type="InterPro" id="IPR035979">
    <property type="entry name" value="RBD_domain_sf"/>
</dbReference>
<evidence type="ECO:0000259" key="3">
    <source>
        <dbReference type="PROSITE" id="PS50102"/>
    </source>
</evidence>
<evidence type="ECO:0000256" key="1">
    <source>
        <dbReference type="ARBA" id="ARBA00022884"/>
    </source>
</evidence>
<dbReference type="EMBL" id="JH992972">
    <property type="protein sequence ID" value="EKX52717.1"/>
    <property type="molecule type" value="Genomic_DNA"/>
</dbReference>
<keyword evidence="1 2" id="KW-0694">RNA-binding</keyword>
<accession>L1JWH7</accession>
<evidence type="ECO:0000256" key="2">
    <source>
        <dbReference type="PROSITE-ProRule" id="PRU00176"/>
    </source>
</evidence>
<dbReference type="EnsemblProtists" id="EKX52717">
    <property type="protein sequence ID" value="EKX52717"/>
    <property type="gene ID" value="GUITHDRAFT_65053"/>
</dbReference>
<feature type="domain" description="RRM" evidence="3">
    <location>
        <begin position="26"/>
        <end position="98"/>
    </location>
</feature>
<dbReference type="AlphaFoldDB" id="L1JWH7"/>
<reference evidence="4 6" key="1">
    <citation type="journal article" date="2012" name="Nature">
        <title>Algal genomes reveal evolutionary mosaicism and the fate of nucleomorphs.</title>
        <authorList>
            <consortium name="DOE Joint Genome Institute"/>
            <person name="Curtis B.A."/>
            <person name="Tanifuji G."/>
            <person name="Burki F."/>
            <person name="Gruber A."/>
            <person name="Irimia M."/>
            <person name="Maruyama S."/>
            <person name="Arias M.C."/>
            <person name="Ball S.G."/>
            <person name="Gile G.H."/>
            <person name="Hirakawa Y."/>
            <person name="Hopkins J.F."/>
            <person name="Kuo A."/>
            <person name="Rensing S.A."/>
            <person name="Schmutz J."/>
            <person name="Symeonidi A."/>
            <person name="Elias M."/>
            <person name="Eveleigh R.J."/>
            <person name="Herman E.K."/>
            <person name="Klute M.J."/>
            <person name="Nakayama T."/>
            <person name="Obornik M."/>
            <person name="Reyes-Prieto A."/>
            <person name="Armbrust E.V."/>
            <person name="Aves S.J."/>
            <person name="Beiko R.G."/>
            <person name="Coutinho P."/>
            <person name="Dacks J.B."/>
            <person name="Durnford D.G."/>
            <person name="Fast N.M."/>
            <person name="Green B.R."/>
            <person name="Grisdale C.J."/>
            <person name="Hempel F."/>
            <person name="Henrissat B."/>
            <person name="Hoppner M.P."/>
            <person name="Ishida K."/>
            <person name="Kim E."/>
            <person name="Koreny L."/>
            <person name="Kroth P.G."/>
            <person name="Liu Y."/>
            <person name="Malik S.B."/>
            <person name="Maier U.G."/>
            <person name="McRose D."/>
            <person name="Mock T."/>
            <person name="Neilson J.A."/>
            <person name="Onodera N.T."/>
            <person name="Poole A.M."/>
            <person name="Pritham E.J."/>
            <person name="Richards T.A."/>
            <person name="Rocap G."/>
            <person name="Roy S.W."/>
            <person name="Sarai C."/>
            <person name="Schaack S."/>
            <person name="Shirato S."/>
            <person name="Slamovits C.H."/>
            <person name="Spencer D.F."/>
            <person name="Suzuki S."/>
            <person name="Worden A.Z."/>
            <person name="Zauner S."/>
            <person name="Barry K."/>
            <person name="Bell C."/>
            <person name="Bharti A.K."/>
            <person name="Crow J.A."/>
            <person name="Grimwood J."/>
            <person name="Kramer R."/>
            <person name="Lindquist E."/>
            <person name="Lucas S."/>
            <person name="Salamov A."/>
            <person name="McFadden G.I."/>
            <person name="Lane C.E."/>
            <person name="Keeling P.J."/>
            <person name="Gray M.W."/>
            <person name="Grigoriev I.V."/>
            <person name="Archibald J.M."/>
        </authorList>
    </citation>
    <scope>NUCLEOTIDE SEQUENCE</scope>
    <source>
        <strain evidence="4 6">CCMP2712</strain>
    </source>
</reference>
<gene>
    <name evidence="4" type="ORF">GUITHDRAFT_65053</name>
</gene>
<dbReference type="PROSITE" id="PS50102">
    <property type="entry name" value="RRM"/>
    <property type="match status" value="1"/>
</dbReference>
<keyword evidence="6" id="KW-1185">Reference proteome</keyword>
<dbReference type="SMART" id="SM00360">
    <property type="entry name" value="RRM"/>
    <property type="match status" value="1"/>
</dbReference>
<dbReference type="GeneID" id="17309311"/>
<dbReference type="InterPro" id="IPR012677">
    <property type="entry name" value="Nucleotide-bd_a/b_plait_sf"/>
</dbReference>
<dbReference type="InterPro" id="IPR000504">
    <property type="entry name" value="RRM_dom"/>
</dbReference>
<dbReference type="PANTHER" id="PTHR23236:SF11">
    <property type="entry name" value="EUKARYOTIC TRANSLATION INITIATION FACTOR 4H"/>
    <property type="match status" value="1"/>
</dbReference>
<dbReference type="SUPFAM" id="SSF54928">
    <property type="entry name" value="RNA-binding domain, RBD"/>
    <property type="match status" value="1"/>
</dbReference>
<sequence length="98" mass="10794">MSHAPSITRSHKDSFFLAGQKPPGCRTIFMGNLPFSVKEGEVRALLADCGPIESLRWGEQEGAFKGFVHVVFTHSEATDMAVNKSGSLLKGRRIKIDY</sequence>
<dbReference type="STRING" id="905079.L1JWH7"/>
<name>L1JWH7_GUITC</name>
<dbReference type="RefSeq" id="XP_005839697.1">
    <property type="nucleotide sequence ID" value="XM_005839640.1"/>
</dbReference>
<dbReference type="PaxDb" id="55529-EKX52717"/>
<dbReference type="Pfam" id="PF00076">
    <property type="entry name" value="RRM_1"/>
    <property type="match status" value="1"/>
</dbReference>
<dbReference type="KEGG" id="gtt:GUITHDRAFT_65053"/>
<reference evidence="6" key="2">
    <citation type="submission" date="2012-11" db="EMBL/GenBank/DDBJ databases">
        <authorList>
            <person name="Kuo A."/>
            <person name="Curtis B.A."/>
            <person name="Tanifuji G."/>
            <person name="Burki F."/>
            <person name="Gruber A."/>
            <person name="Irimia M."/>
            <person name="Maruyama S."/>
            <person name="Arias M.C."/>
            <person name="Ball S.G."/>
            <person name="Gile G.H."/>
            <person name="Hirakawa Y."/>
            <person name="Hopkins J.F."/>
            <person name="Rensing S.A."/>
            <person name="Schmutz J."/>
            <person name="Symeonidi A."/>
            <person name="Elias M."/>
            <person name="Eveleigh R.J."/>
            <person name="Herman E.K."/>
            <person name="Klute M.J."/>
            <person name="Nakayama T."/>
            <person name="Obornik M."/>
            <person name="Reyes-Prieto A."/>
            <person name="Armbrust E.V."/>
            <person name="Aves S.J."/>
            <person name="Beiko R.G."/>
            <person name="Coutinho P."/>
            <person name="Dacks J.B."/>
            <person name="Durnford D.G."/>
            <person name="Fast N.M."/>
            <person name="Green B.R."/>
            <person name="Grisdale C."/>
            <person name="Hempe F."/>
            <person name="Henrissat B."/>
            <person name="Hoppner M.P."/>
            <person name="Ishida K.-I."/>
            <person name="Kim E."/>
            <person name="Koreny L."/>
            <person name="Kroth P.G."/>
            <person name="Liu Y."/>
            <person name="Malik S.-B."/>
            <person name="Maier U.G."/>
            <person name="McRose D."/>
            <person name="Mock T."/>
            <person name="Neilson J.A."/>
            <person name="Onodera N.T."/>
            <person name="Poole A.M."/>
            <person name="Pritham E.J."/>
            <person name="Richards T.A."/>
            <person name="Rocap G."/>
            <person name="Roy S.W."/>
            <person name="Sarai C."/>
            <person name="Schaack S."/>
            <person name="Shirato S."/>
            <person name="Slamovits C.H."/>
            <person name="Spencer D.F."/>
            <person name="Suzuki S."/>
            <person name="Worden A.Z."/>
            <person name="Zauner S."/>
            <person name="Barry K."/>
            <person name="Bell C."/>
            <person name="Bharti A.K."/>
            <person name="Crow J.A."/>
            <person name="Grimwood J."/>
            <person name="Kramer R."/>
            <person name="Lindquist E."/>
            <person name="Lucas S."/>
            <person name="Salamov A."/>
            <person name="McFadden G.I."/>
            <person name="Lane C.E."/>
            <person name="Keeling P.J."/>
            <person name="Gray M.W."/>
            <person name="Grigoriev I.V."/>
            <person name="Archibald J.M."/>
        </authorList>
    </citation>
    <scope>NUCLEOTIDE SEQUENCE</scope>
    <source>
        <strain evidence="6">CCMP2712</strain>
    </source>
</reference>
<proteinExistence type="predicted"/>
<dbReference type="GO" id="GO:0003723">
    <property type="term" value="F:RNA binding"/>
    <property type="evidence" value="ECO:0007669"/>
    <property type="project" value="UniProtKB-UniRule"/>
</dbReference>
<dbReference type="OrthoDB" id="439808at2759"/>
<organism evidence="4">
    <name type="scientific">Guillardia theta (strain CCMP2712)</name>
    <name type="common">Cryptophyte</name>
    <dbReference type="NCBI Taxonomy" id="905079"/>
    <lineage>
        <taxon>Eukaryota</taxon>
        <taxon>Cryptophyceae</taxon>
        <taxon>Pyrenomonadales</taxon>
        <taxon>Geminigeraceae</taxon>
        <taxon>Guillardia</taxon>
    </lineage>
</organism>
<dbReference type="Proteomes" id="UP000011087">
    <property type="component" value="Unassembled WGS sequence"/>
</dbReference>
<evidence type="ECO:0000313" key="4">
    <source>
        <dbReference type="EMBL" id="EKX52717.1"/>
    </source>
</evidence>
<evidence type="ECO:0000313" key="6">
    <source>
        <dbReference type="Proteomes" id="UP000011087"/>
    </source>
</evidence>
<dbReference type="Gene3D" id="3.30.70.330">
    <property type="match status" value="1"/>
</dbReference>
<dbReference type="PANTHER" id="PTHR23236">
    <property type="entry name" value="EUKARYOTIC TRANSLATION INITIATION FACTOR 4B/4H"/>
    <property type="match status" value="1"/>
</dbReference>
<protein>
    <recommendedName>
        <fullName evidence="3">RRM domain-containing protein</fullName>
    </recommendedName>
</protein>